<feature type="compositionally biased region" description="Polar residues" evidence="17">
    <location>
        <begin position="913"/>
        <end position="923"/>
    </location>
</feature>
<gene>
    <name evidence="16" type="primary">rne</name>
    <name evidence="19" type="ORF">DZD52_13385</name>
</gene>
<feature type="region of interest" description="Required for zinc-mediated homotetramerization and catalytic activity" evidence="16">
    <location>
        <begin position="402"/>
        <end position="405"/>
    </location>
</feature>
<evidence type="ECO:0000256" key="15">
    <source>
        <dbReference type="ARBA" id="ARBA00023136"/>
    </source>
</evidence>
<organism evidence="19 20">
    <name type="scientific">Xanthomonas nasturtii</name>
    <dbReference type="NCBI Taxonomy" id="1843581"/>
    <lineage>
        <taxon>Bacteria</taxon>
        <taxon>Pseudomonadati</taxon>
        <taxon>Pseudomonadota</taxon>
        <taxon>Gammaproteobacteria</taxon>
        <taxon>Lysobacterales</taxon>
        <taxon>Lysobacteraceae</taxon>
        <taxon>Xanthomonas</taxon>
    </lineage>
</organism>
<keyword evidence="13 16" id="KW-0460">Magnesium</keyword>
<feature type="domain" description="S1 motif" evidence="18">
    <location>
        <begin position="39"/>
        <end position="118"/>
    </location>
</feature>
<comment type="subcellular location">
    <subcellularLocation>
        <location evidence="16">Cytoplasm</location>
    </subcellularLocation>
    <subcellularLocation>
        <location evidence="16">Cell inner membrane</location>
        <topology evidence="16">Peripheral membrane protein</topology>
        <orientation evidence="16">Cytoplasmic side</orientation>
    </subcellularLocation>
</comment>
<keyword evidence="5 16" id="KW-0698">rRNA processing</keyword>
<dbReference type="Gene3D" id="2.40.50.140">
    <property type="entry name" value="Nucleic acid-binding proteins"/>
    <property type="match status" value="1"/>
</dbReference>
<dbReference type="PROSITE" id="PS50126">
    <property type="entry name" value="S1"/>
    <property type="match status" value="1"/>
</dbReference>
<feature type="binding site" evidence="16">
    <location>
        <position position="344"/>
    </location>
    <ligand>
        <name>Mg(2+)</name>
        <dbReference type="ChEBI" id="CHEBI:18420"/>
        <note>catalytic</note>
    </ligand>
</feature>
<evidence type="ECO:0000256" key="12">
    <source>
        <dbReference type="ARBA" id="ARBA00022833"/>
    </source>
</evidence>
<evidence type="ECO:0000313" key="20">
    <source>
        <dbReference type="Proteomes" id="UP000259570"/>
    </source>
</evidence>
<dbReference type="GO" id="GO:0006364">
    <property type="term" value="P:rRNA processing"/>
    <property type="evidence" value="ECO:0007669"/>
    <property type="project" value="UniProtKB-UniRule"/>
</dbReference>
<sequence length="1260" mass="132480">MKRMLINATQAEELRVAIVDGQTLYDIDIEQPSKEQKKSNIYKGRITRLEPSLEAAFVDYGAERHGFLPLKEISRDYFQASVDHNKSTIRELLREGQEIVVQVDKEERGNKGAALTTFISLAGRYMVLMPNSPSAGGVSRRIEGEDRAALKEALDKLDIPDDMGVIIRTAGVGRDAEELQWDLDYLLQTWKAIAEAALSKPAAFLIYQESRLIIRALRDYLRADVGEILVDTPELYADAQEFMKQVMPQSLRKLKHYTDDIPLFNRFQIESQIEGAYERNVRLPSGGSIVVDQTEALTAVDVNSSRATKGSDIEETAFQTNLEAAEEVARQLRLRDLGGLVVIDFIDMASTKHQREVENKLQNALKYDRARVQLGRISRFGLMEMSRQRLRPSLGESSQIVCPRCDGHGRMRSVESLSLSIIRVAEEHAMKENTGQVLVQAPVEIANYLLNEKRSALREIENRHASPIIIVADEQLHTPHYEVTRLRENELGEDSGKPSYQRGTPRKLPVHALTKAQLNIPAAPAVTSIKPSQPAPVREEAPAPVAAAPAPAPVVALPLPAPVTGVVGWLKRIFGGVEPVAPAPETTQRPRQNDAGRGNRNERGDRGGQRRDGRDARNGGNGGNQQRGNGGNGNGANKERRDERRQPANGASTQNGAQAQQQQVQVAKPPRNEAQPPKQQQPQQSQQQKQKPQNQTPRPPRAPAQQDGVPSERQQRPARQDEGTASAQTLTATAATATTSSVVAAIADTAAPVTTQAPAAEASQAHPVDVIVTDAHADRGTDAAADGQNPDVPGDDSANGDGGSRRRRGRRGGRRRRRGAGANGEGGSGVDGLETDDLDGDAEGDLDGDNENDADDTAAQTQTSSAPRAGQPEFDFDDEAPAAAVARAKPESSAPAAVKPRPVPKERAETQAEADTSSTTAPVSNAAPSFEQQAAAPAAAAVNRARSDAAVTAAAPAAWTPAAQASGSAPVAPAPVAGTASVTEQSATVDAPVAAPSPAAAATAMPSAQASEPAAKAVSEPAVTAYSAPATASVAPPAVTKPVEQPGTTVSPTAAEPAVQHKQVPSASADASAPSTATQTRVVPAVSPEAAAQPEPAKADAPAVAADVKAPATTPSPSAEAAVVTVKAPHAEPTSAASSADVAATSTAQVPQATPAADNASAAPVRKPYAPVQTTLLDALAPQDASASSSTSAAAPVPYKAAEQSAAVAPVSPAHVAEPSTDKPKPTVTVSEAVKRAAPASPTADAQAEEDDTDKPHHDH</sequence>
<dbReference type="Pfam" id="PF10150">
    <property type="entry name" value="RNase_E_G"/>
    <property type="match status" value="1"/>
</dbReference>
<comment type="catalytic activity">
    <reaction evidence="16">
        <text>Endonucleolytic cleavage of single-stranded RNA in A- and U-rich regions.</text>
        <dbReference type="EC" id="3.1.26.12"/>
    </reaction>
</comment>
<comment type="cofactor">
    <cofactor evidence="16">
        <name>Zn(2+)</name>
        <dbReference type="ChEBI" id="CHEBI:29105"/>
    </cofactor>
    <text evidence="16">Binds 2 Zn(2+) ions per homotetramer.</text>
</comment>
<feature type="binding site" evidence="16">
    <location>
        <position position="402"/>
    </location>
    <ligand>
        <name>Zn(2+)</name>
        <dbReference type="ChEBI" id="CHEBI:29105"/>
        <note>ligand shared between dimeric partners</note>
    </ligand>
</feature>
<feature type="region of interest" description="Disordered" evidence="17">
    <location>
        <begin position="755"/>
        <end position="1166"/>
    </location>
</feature>
<evidence type="ECO:0000256" key="14">
    <source>
        <dbReference type="ARBA" id="ARBA00022884"/>
    </source>
</evidence>
<dbReference type="EC" id="3.1.26.12" evidence="16"/>
<feature type="compositionally biased region" description="Low complexity" evidence="17">
    <location>
        <begin position="657"/>
        <end position="667"/>
    </location>
</feature>
<accession>A0A3E1KIE9</accession>
<keyword evidence="11 16" id="KW-0378">Hydrolase</keyword>
<dbReference type="NCBIfam" id="TIGR00757">
    <property type="entry name" value="RNaseEG"/>
    <property type="match status" value="1"/>
</dbReference>
<evidence type="ECO:0000256" key="17">
    <source>
        <dbReference type="SAM" id="MobiDB-lite"/>
    </source>
</evidence>
<dbReference type="GO" id="GO:0005737">
    <property type="term" value="C:cytoplasm"/>
    <property type="evidence" value="ECO:0007669"/>
    <property type="project" value="UniProtKB-SubCell"/>
</dbReference>
<dbReference type="EMBL" id="QUZM01000025">
    <property type="protein sequence ID" value="RFF38245.1"/>
    <property type="molecule type" value="Genomic_DNA"/>
</dbReference>
<evidence type="ECO:0000256" key="7">
    <source>
        <dbReference type="ARBA" id="ARBA00022722"/>
    </source>
</evidence>
<comment type="similarity">
    <text evidence="1">Belongs to the RNase E/G family. RNase G subfamily.</text>
</comment>
<evidence type="ECO:0000256" key="10">
    <source>
        <dbReference type="ARBA" id="ARBA00022759"/>
    </source>
</evidence>
<feature type="compositionally biased region" description="Gly residues" evidence="17">
    <location>
        <begin position="619"/>
        <end position="634"/>
    </location>
</feature>
<feature type="region of interest" description="Disordered" evidence="17">
    <location>
        <begin position="1181"/>
        <end position="1260"/>
    </location>
</feature>
<dbReference type="CDD" id="cd04453">
    <property type="entry name" value="S1_RNase_E"/>
    <property type="match status" value="1"/>
</dbReference>
<feature type="compositionally biased region" description="Low complexity" evidence="17">
    <location>
        <begin position="675"/>
        <end position="696"/>
    </location>
</feature>
<feature type="compositionally biased region" description="Low complexity" evidence="17">
    <location>
        <begin position="1237"/>
        <end position="1246"/>
    </location>
</feature>
<feature type="region of interest" description="Disordered" evidence="17">
    <location>
        <begin position="580"/>
        <end position="732"/>
    </location>
</feature>
<evidence type="ECO:0000256" key="9">
    <source>
        <dbReference type="ARBA" id="ARBA00022730"/>
    </source>
</evidence>
<keyword evidence="14 16" id="KW-0694">RNA-binding</keyword>
<feature type="compositionally biased region" description="Basic residues" evidence="17">
    <location>
        <begin position="805"/>
        <end position="819"/>
    </location>
</feature>
<dbReference type="SUPFAM" id="SSF50249">
    <property type="entry name" value="Nucleic acid-binding proteins"/>
    <property type="match status" value="1"/>
</dbReference>
<dbReference type="GO" id="GO:0008033">
    <property type="term" value="P:tRNA processing"/>
    <property type="evidence" value="ECO:0007669"/>
    <property type="project" value="UniProtKB-UniRule"/>
</dbReference>
<keyword evidence="8 16" id="KW-0479">Metal-binding</keyword>
<evidence type="ECO:0000256" key="13">
    <source>
        <dbReference type="ARBA" id="ARBA00022842"/>
    </source>
</evidence>
<feature type="compositionally biased region" description="Acidic residues" evidence="17">
    <location>
        <begin position="833"/>
        <end position="856"/>
    </location>
</feature>
<dbReference type="SMART" id="SM00316">
    <property type="entry name" value="S1"/>
    <property type="match status" value="1"/>
</dbReference>
<feature type="binding site" evidence="16">
    <location>
        <position position="405"/>
    </location>
    <ligand>
        <name>Zn(2+)</name>
        <dbReference type="ChEBI" id="CHEBI:29105"/>
        <note>ligand shared between dimeric partners</note>
    </ligand>
</feature>
<keyword evidence="2 16" id="KW-1003">Cell membrane</keyword>
<feature type="compositionally biased region" description="Basic and acidic residues" evidence="17">
    <location>
        <begin position="637"/>
        <end position="646"/>
    </location>
</feature>
<keyword evidence="15 16" id="KW-0472">Membrane</keyword>
<comment type="subunit">
    <text evidence="16">Component of the RNA degradosome, which is a multiprotein complex involved in RNA processing and mRNA degradation. Within the RNA degradosome, RNase E assembles into a homotetramer formed by a dimer of dimers.</text>
</comment>
<dbReference type="PANTHER" id="PTHR30001">
    <property type="entry name" value="RIBONUCLEASE"/>
    <property type="match status" value="1"/>
</dbReference>
<dbReference type="HAMAP" id="MF_00970">
    <property type="entry name" value="RNase_E"/>
    <property type="match status" value="1"/>
</dbReference>
<evidence type="ECO:0000256" key="8">
    <source>
        <dbReference type="ARBA" id="ARBA00022723"/>
    </source>
</evidence>
<comment type="function">
    <text evidence="16">Endoribonuclease that plays a central role in RNA processing and decay. Required for the maturation of 5S and 16S rRNAs and the majority of tRNAs. Also involved in the degradation of most mRNAs.</text>
</comment>
<dbReference type="InterPro" id="IPR003029">
    <property type="entry name" value="S1_domain"/>
</dbReference>
<keyword evidence="9 16" id="KW-0699">rRNA-binding</keyword>
<evidence type="ECO:0000256" key="5">
    <source>
        <dbReference type="ARBA" id="ARBA00022552"/>
    </source>
</evidence>
<comment type="caution">
    <text evidence="19">The sequence shown here is derived from an EMBL/GenBank/DDBJ whole genome shotgun (WGS) entry which is preliminary data.</text>
</comment>
<dbReference type="InterPro" id="IPR048583">
    <property type="entry name" value="RNase_E_G_thioredoxin-like"/>
</dbReference>
<comment type="cofactor">
    <cofactor evidence="16">
        <name>Mg(2+)</name>
        <dbReference type="ChEBI" id="CHEBI:18420"/>
    </cofactor>
    <text evidence="16">Binds 1 Mg(2+) ion per subunit.</text>
</comment>
<dbReference type="GO" id="GO:0008270">
    <property type="term" value="F:zinc ion binding"/>
    <property type="evidence" value="ECO:0007669"/>
    <property type="project" value="UniProtKB-UniRule"/>
</dbReference>
<dbReference type="GO" id="GO:0000049">
    <property type="term" value="F:tRNA binding"/>
    <property type="evidence" value="ECO:0007669"/>
    <property type="project" value="UniProtKB-KW"/>
</dbReference>
<feature type="compositionally biased region" description="Low complexity" evidence="17">
    <location>
        <begin position="1065"/>
        <end position="1122"/>
    </location>
</feature>
<feature type="compositionally biased region" description="Low complexity" evidence="17">
    <location>
        <begin position="925"/>
        <end position="1011"/>
    </location>
</feature>
<keyword evidence="6 16" id="KW-0819">tRNA processing</keyword>
<feature type="binding site" evidence="16">
    <location>
        <position position="301"/>
    </location>
    <ligand>
        <name>Mg(2+)</name>
        <dbReference type="ChEBI" id="CHEBI:18420"/>
        <note>catalytic</note>
    </ligand>
</feature>
<keyword evidence="12 16" id="KW-0862">Zinc</keyword>
<dbReference type="Gene3D" id="3.40.1260.20">
    <property type="entry name" value="Ribonuclease E, catalytic domain"/>
    <property type="match status" value="1"/>
</dbReference>
<dbReference type="Proteomes" id="UP000259570">
    <property type="component" value="Unassembled WGS sequence"/>
</dbReference>
<dbReference type="Pfam" id="PF00575">
    <property type="entry name" value="S1"/>
    <property type="match status" value="1"/>
</dbReference>
<keyword evidence="3 16" id="KW-0963">Cytoplasm</keyword>
<feature type="compositionally biased region" description="Low complexity" evidence="17">
    <location>
        <begin position="1134"/>
        <end position="1164"/>
    </location>
</feature>
<evidence type="ECO:0000256" key="2">
    <source>
        <dbReference type="ARBA" id="ARBA00022475"/>
    </source>
</evidence>
<feature type="compositionally biased region" description="Basic and acidic residues" evidence="17">
    <location>
        <begin position="591"/>
        <end position="617"/>
    </location>
</feature>
<evidence type="ECO:0000313" key="19">
    <source>
        <dbReference type="EMBL" id="RFF38245.1"/>
    </source>
</evidence>
<dbReference type="GO" id="GO:0000287">
    <property type="term" value="F:magnesium ion binding"/>
    <property type="evidence" value="ECO:0007669"/>
    <property type="project" value="UniProtKB-UniRule"/>
</dbReference>
<evidence type="ECO:0000256" key="4">
    <source>
        <dbReference type="ARBA" id="ARBA00022519"/>
    </source>
</evidence>
<feature type="compositionally biased region" description="Low complexity" evidence="17">
    <location>
        <begin position="1021"/>
        <end position="1043"/>
    </location>
</feature>
<feature type="compositionally biased region" description="Low complexity" evidence="17">
    <location>
        <begin position="881"/>
        <end position="900"/>
    </location>
</feature>
<name>A0A3E1KIE9_9XANT</name>
<dbReference type="Pfam" id="PF20833">
    <property type="entry name" value="RNase_E_G_Thio"/>
    <property type="match status" value="1"/>
</dbReference>
<proteinExistence type="inferred from homology"/>
<dbReference type="InterPro" id="IPR019307">
    <property type="entry name" value="RNA-bd_AU-1/RNase_E/G"/>
</dbReference>
<dbReference type="GO" id="GO:0008995">
    <property type="term" value="F:ribonuclease E activity"/>
    <property type="evidence" value="ECO:0007669"/>
    <property type="project" value="UniProtKB-EC"/>
</dbReference>
<evidence type="ECO:0000256" key="1">
    <source>
        <dbReference type="ARBA" id="ARBA00005663"/>
    </source>
</evidence>
<evidence type="ECO:0000259" key="18">
    <source>
        <dbReference type="PROSITE" id="PS50126"/>
    </source>
</evidence>
<keyword evidence="16" id="KW-0820">tRNA-binding</keyword>
<dbReference type="InterPro" id="IPR012340">
    <property type="entry name" value="NA-bd_OB-fold"/>
</dbReference>
<dbReference type="GO" id="GO:0009898">
    <property type="term" value="C:cytoplasmic side of plasma membrane"/>
    <property type="evidence" value="ECO:0007669"/>
    <property type="project" value="UniProtKB-UniRule"/>
</dbReference>
<keyword evidence="10 16" id="KW-0255">Endonuclease</keyword>
<evidence type="ECO:0000256" key="16">
    <source>
        <dbReference type="HAMAP-Rule" id="MF_00970"/>
    </source>
</evidence>
<evidence type="ECO:0000256" key="11">
    <source>
        <dbReference type="ARBA" id="ARBA00022801"/>
    </source>
</evidence>
<dbReference type="STRING" id="1843581.A7D16_10195"/>
<feature type="compositionally biased region" description="Basic and acidic residues" evidence="17">
    <location>
        <begin position="713"/>
        <end position="722"/>
    </location>
</feature>
<keyword evidence="7 16" id="KW-0540">Nuclease</keyword>
<dbReference type="FunFam" id="2.40.50.140:FF:000040">
    <property type="entry name" value="Ribonuclease E"/>
    <property type="match status" value="1"/>
</dbReference>
<comment type="similarity">
    <text evidence="16">Belongs to the RNase E/G family. RNase E subfamily.</text>
</comment>
<dbReference type="InterPro" id="IPR004659">
    <property type="entry name" value="RNase_E/G"/>
</dbReference>
<protein>
    <recommendedName>
        <fullName evidence="16">Ribonuclease E</fullName>
        <shortName evidence="16">RNase E</shortName>
        <ecNumber evidence="16">3.1.26.12</ecNumber>
    </recommendedName>
</protein>
<keyword evidence="4 16" id="KW-0997">Cell inner membrane</keyword>
<dbReference type="PANTHER" id="PTHR30001:SF1">
    <property type="entry name" value="RIBONUCLEASE E_G-LIKE PROTEIN, CHLOROPLASTIC"/>
    <property type="match status" value="1"/>
</dbReference>
<reference evidence="19 20" key="1">
    <citation type="submission" date="2018-08" db="EMBL/GenBank/DDBJ databases">
        <title>Genome sequencing of X. nasturtii WHRI 8984.</title>
        <authorList>
            <person name="Studholme D.J."/>
            <person name="Mchugh J."/>
            <person name="Vicente J."/>
        </authorList>
    </citation>
    <scope>NUCLEOTIDE SEQUENCE [LARGE SCALE GENOMIC DNA]</scope>
    <source>
        <strain evidence="19 20">WHRI 8984</strain>
    </source>
</reference>
<dbReference type="GO" id="GO:0019843">
    <property type="term" value="F:rRNA binding"/>
    <property type="evidence" value="ECO:0007669"/>
    <property type="project" value="UniProtKB-KW"/>
</dbReference>
<feature type="compositionally biased region" description="Gly residues" evidence="17">
    <location>
        <begin position="821"/>
        <end position="830"/>
    </location>
</feature>
<evidence type="ECO:0000256" key="3">
    <source>
        <dbReference type="ARBA" id="ARBA00022490"/>
    </source>
</evidence>
<feature type="compositionally biased region" description="Low complexity" evidence="17">
    <location>
        <begin position="1185"/>
        <end position="1219"/>
    </location>
</feature>
<dbReference type="GO" id="GO:0006402">
    <property type="term" value="P:mRNA catabolic process"/>
    <property type="evidence" value="ECO:0007669"/>
    <property type="project" value="UniProtKB-UniRule"/>
</dbReference>
<dbReference type="AlphaFoldDB" id="A0A3E1KIE9"/>
<dbReference type="InterPro" id="IPR028878">
    <property type="entry name" value="RNase_E"/>
</dbReference>
<evidence type="ECO:0000256" key="6">
    <source>
        <dbReference type="ARBA" id="ARBA00022694"/>
    </source>
</evidence>